<feature type="region of interest" description="Disordered" evidence="1">
    <location>
        <begin position="1"/>
        <end position="31"/>
    </location>
</feature>
<dbReference type="AlphaFoldDB" id="A0AAI7ZFQ5"/>
<feature type="region of interest" description="Disordered" evidence="1">
    <location>
        <begin position="112"/>
        <end position="152"/>
    </location>
</feature>
<evidence type="ECO:0000313" key="3">
    <source>
        <dbReference type="Proteomes" id="UP000000576"/>
    </source>
</evidence>
<protein>
    <submittedName>
        <fullName evidence="2">Uncharacterized protein</fullName>
    </submittedName>
</protein>
<sequence>MGLASIESPHSPRRFDMTSRATASRAAPSRLPPSGVLAAALLWVTASAHAADPALERERLAGAVRLLAQVERVGFMPNTRAEDSADSTSSRYHFDYARLRDDVGRMQAGIAQYLAPRRAQPRDPSSLAGDYTRDPGGQSKTQTKTQTRERSR</sequence>
<proteinExistence type="predicted"/>
<dbReference type="Pfam" id="PF09686">
    <property type="entry name" value="Plasmid_RAQPRD"/>
    <property type="match status" value="1"/>
</dbReference>
<name>A0AAI7ZFQ5_XANAC</name>
<dbReference type="Proteomes" id="UP000000576">
    <property type="component" value="Chromosome"/>
</dbReference>
<evidence type="ECO:0000313" key="2">
    <source>
        <dbReference type="EMBL" id="AAM37122.1"/>
    </source>
</evidence>
<evidence type="ECO:0000256" key="1">
    <source>
        <dbReference type="SAM" id="MobiDB-lite"/>
    </source>
</evidence>
<dbReference type="InterPro" id="IPR019110">
    <property type="entry name" value="Uncharacterised_RAQPRD"/>
</dbReference>
<accession>A0AAI7ZFQ5</accession>
<dbReference type="KEGG" id="xac:XAC2269"/>
<organism evidence="2 3">
    <name type="scientific">Xanthomonas axonopodis pv. citri (strain 306)</name>
    <dbReference type="NCBI Taxonomy" id="190486"/>
    <lineage>
        <taxon>Bacteria</taxon>
        <taxon>Pseudomonadati</taxon>
        <taxon>Pseudomonadota</taxon>
        <taxon>Gammaproteobacteria</taxon>
        <taxon>Lysobacterales</taxon>
        <taxon>Lysobacteraceae</taxon>
        <taxon>Xanthomonas</taxon>
    </lineage>
</organism>
<dbReference type="NCBIfam" id="TIGR01690">
    <property type="entry name" value="ICE_RAQPRD"/>
    <property type="match status" value="1"/>
</dbReference>
<dbReference type="EMBL" id="AE008923">
    <property type="protein sequence ID" value="AAM37122.1"/>
    <property type="molecule type" value="Genomic_DNA"/>
</dbReference>
<gene>
    <name evidence="2" type="ordered locus">XAC2269</name>
</gene>
<reference evidence="2 3" key="1">
    <citation type="journal article" date="2002" name="Nature">
        <title>Comparison of the genomes of two Xanthomonas pathogens with differing host specificities.</title>
        <authorList>
            <person name="da Silva A.C."/>
            <person name="Ferro J.A."/>
            <person name="Reinach F.C."/>
            <person name="Farah C.S."/>
            <person name="Furlan L.R."/>
            <person name="Quaggio R.B."/>
            <person name="Monteiro-Vitorello C.B."/>
            <person name="Van Sluys M.A."/>
            <person name="Almeida N.F."/>
            <person name="Alves L.M."/>
            <person name="do Amaral A.M."/>
            <person name="Bertolini M.C."/>
            <person name="Camargo L.E."/>
            <person name="Camarotte G."/>
            <person name="Cannavan F."/>
            <person name="Cardozo J."/>
            <person name="Chambergo F."/>
            <person name="Ciapina L.P."/>
            <person name="Cicarelli R.M."/>
            <person name="Coutinho L.L."/>
            <person name="Cursino-Santos J.R."/>
            <person name="El-Dorry H."/>
            <person name="Faria J.B."/>
            <person name="Ferreira A.J."/>
            <person name="Ferreira R.C."/>
            <person name="Ferro M.I."/>
            <person name="Formighieri E.F."/>
            <person name="Franco M.C."/>
            <person name="Greggio C.C."/>
            <person name="Gruber A."/>
            <person name="Katsuyama A.M."/>
            <person name="Kishi L.T."/>
            <person name="Leite R.P."/>
            <person name="Lemos E.G."/>
            <person name="Lemos M.V."/>
            <person name="Locali E.C."/>
            <person name="Machado M.A."/>
            <person name="Madeira A.M."/>
            <person name="Martinez-Rossi N.M."/>
            <person name="Martins E.C."/>
            <person name="Meidanis J."/>
            <person name="Menck C.F."/>
            <person name="Miyaki C.Y."/>
            <person name="Moon D.H."/>
            <person name="Moreira L.M."/>
            <person name="Novo M.T."/>
            <person name="Okura V.K."/>
            <person name="Oliveira M.C."/>
            <person name="Oliveira V.R."/>
            <person name="Pereira H.A."/>
            <person name="Rossi A."/>
            <person name="Sena J.A."/>
            <person name="Silva C."/>
            <person name="de Souza R.F."/>
            <person name="Spinola L.A."/>
            <person name="Takita M.A."/>
            <person name="Tamura R.E."/>
            <person name="Teixeira E.C."/>
            <person name="Tezza R.I."/>
            <person name="Trindade dos Santos M."/>
            <person name="Truffi D."/>
            <person name="Tsai S.M."/>
            <person name="White F.F."/>
            <person name="Setubal J.C."/>
            <person name="Kitajima J.P."/>
        </authorList>
    </citation>
    <scope>NUCLEOTIDE SEQUENCE [LARGE SCALE GENOMIC DNA]</scope>
    <source>
        <strain evidence="2 3">306</strain>
    </source>
</reference>
<feature type="compositionally biased region" description="Low complexity" evidence="1">
    <location>
        <begin position="18"/>
        <end position="31"/>
    </location>
</feature>